<evidence type="ECO:0000313" key="6">
    <source>
        <dbReference type="EMBL" id="MFD2909406.1"/>
    </source>
</evidence>
<dbReference type="PROSITE" id="PS51257">
    <property type="entry name" value="PROKAR_LIPOPROTEIN"/>
    <property type="match status" value="1"/>
</dbReference>
<gene>
    <name evidence="6" type="ORF">ACFSX9_11770</name>
</gene>
<name>A0ABW5ZAP1_9FLAO</name>
<dbReference type="CDD" id="cd02966">
    <property type="entry name" value="TlpA_like_family"/>
    <property type="match status" value="1"/>
</dbReference>
<dbReference type="PANTHER" id="PTHR42852">
    <property type="entry name" value="THIOL:DISULFIDE INTERCHANGE PROTEIN DSBE"/>
    <property type="match status" value="1"/>
</dbReference>
<dbReference type="PROSITE" id="PS51352">
    <property type="entry name" value="THIOREDOXIN_2"/>
    <property type="match status" value="1"/>
</dbReference>
<dbReference type="Proteomes" id="UP001597549">
    <property type="component" value="Unassembled WGS sequence"/>
</dbReference>
<evidence type="ECO:0000256" key="4">
    <source>
        <dbReference type="ARBA" id="ARBA00023284"/>
    </source>
</evidence>
<dbReference type="SUPFAM" id="SSF52833">
    <property type="entry name" value="Thioredoxin-like"/>
    <property type="match status" value="1"/>
</dbReference>
<keyword evidence="3" id="KW-1015">Disulfide bond</keyword>
<dbReference type="InterPro" id="IPR013766">
    <property type="entry name" value="Thioredoxin_domain"/>
</dbReference>
<feature type="domain" description="Thioredoxin" evidence="5">
    <location>
        <begin position="327"/>
        <end position="475"/>
    </location>
</feature>
<dbReference type="InterPro" id="IPR012336">
    <property type="entry name" value="Thioredoxin-like_fold"/>
</dbReference>
<dbReference type="Gene3D" id="3.40.30.10">
    <property type="entry name" value="Glutaredoxin"/>
    <property type="match status" value="1"/>
</dbReference>
<dbReference type="RefSeq" id="WP_379807887.1">
    <property type="nucleotide sequence ID" value="NZ_JBHUOL010000018.1"/>
</dbReference>
<dbReference type="InterPro" id="IPR036249">
    <property type="entry name" value="Thioredoxin-like_sf"/>
</dbReference>
<organism evidence="6 7">
    <name type="scientific">Flavobacterium ardleyense</name>
    <dbReference type="NCBI Taxonomy" id="2038737"/>
    <lineage>
        <taxon>Bacteria</taxon>
        <taxon>Pseudomonadati</taxon>
        <taxon>Bacteroidota</taxon>
        <taxon>Flavobacteriia</taxon>
        <taxon>Flavobacteriales</taxon>
        <taxon>Flavobacteriaceae</taxon>
        <taxon>Flavobacterium</taxon>
    </lineage>
</organism>
<comment type="caution">
    <text evidence="6">The sequence shown here is derived from an EMBL/GenBank/DDBJ whole genome shotgun (WGS) entry which is preliminary data.</text>
</comment>
<evidence type="ECO:0000259" key="5">
    <source>
        <dbReference type="PROSITE" id="PS51352"/>
    </source>
</evidence>
<sequence>MRKAIIILFILLYSCKDDKITKTASKNEVLNKKNEVVFIISDTIKSFFTNIYVNDLQEKPDLLFLGENHNKTSVVIPTEQTIKLLGGDPTISYSYKIDFEKGDSVFINFEKIKITKNKTVEIPVFDIINNKGKFSEINFESILLKENIKTKAIEIDTENFINTKWDAKNIFDNSINVLNNLKQSKSISTEFYTSRRLYQKLLFATITILQSKENTIDFEKFGIPLNDENQLKNEDYTDYLKTVITSKYFKGKNNIDFSTKFDFIKDNQTFLNENTKMAVLSSYLNNILTDDKGNFEQYFKKFDEINTDQNLKNKWKEINSEIKIKNDELNKKNRTIGILTTLVDNNKSNFEEVLAKHKGKIILVDFWASWCSPCREQMSSIKDLKLKFNKNEFQVVKISIDKDYDAWVRASKVENLSKDENSFIISDWKNSTIYKNFNINTIPRYLLFDKEGKILNDDAPNPLDSNLEKMIRKAI</sequence>
<evidence type="ECO:0000313" key="7">
    <source>
        <dbReference type="Proteomes" id="UP001597549"/>
    </source>
</evidence>
<evidence type="ECO:0000256" key="2">
    <source>
        <dbReference type="ARBA" id="ARBA00022748"/>
    </source>
</evidence>
<keyword evidence="4" id="KW-0676">Redox-active center</keyword>
<proteinExistence type="predicted"/>
<dbReference type="Pfam" id="PF13905">
    <property type="entry name" value="Thioredoxin_8"/>
    <property type="match status" value="1"/>
</dbReference>
<accession>A0ABW5ZAP1</accession>
<keyword evidence="2" id="KW-0201">Cytochrome c-type biogenesis</keyword>
<dbReference type="InterPro" id="IPR050553">
    <property type="entry name" value="Thioredoxin_ResA/DsbE_sf"/>
</dbReference>
<comment type="subcellular location">
    <subcellularLocation>
        <location evidence="1">Cell envelope</location>
    </subcellularLocation>
</comment>
<protein>
    <submittedName>
        <fullName evidence="6">Thioredoxin-like domain-containing protein</fullName>
    </submittedName>
</protein>
<keyword evidence="7" id="KW-1185">Reference proteome</keyword>
<dbReference type="PANTHER" id="PTHR42852:SF6">
    <property type="entry name" value="THIOL:DISULFIDE INTERCHANGE PROTEIN DSBE"/>
    <property type="match status" value="1"/>
</dbReference>
<evidence type="ECO:0000256" key="1">
    <source>
        <dbReference type="ARBA" id="ARBA00004196"/>
    </source>
</evidence>
<dbReference type="EMBL" id="JBHUOL010000018">
    <property type="protein sequence ID" value="MFD2909406.1"/>
    <property type="molecule type" value="Genomic_DNA"/>
</dbReference>
<evidence type="ECO:0000256" key="3">
    <source>
        <dbReference type="ARBA" id="ARBA00023157"/>
    </source>
</evidence>
<reference evidence="7" key="1">
    <citation type="journal article" date="2019" name="Int. J. Syst. Evol. Microbiol.">
        <title>The Global Catalogue of Microorganisms (GCM) 10K type strain sequencing project: providing services to taxonomists for standard genome sequencing and annotation.</title>
        <authorList>
            <consortium name="The Broad Institute Genomics Platform"/>
            <consortium name="The Broad Institute Genome Sequencing Center for Infectious Disease"/>
            <person name="Wu L."/>
            <person name="Ma J."/>
        </authorList>
    </citation>
    <scope>NUCLEOTIDE SEQUENCE [LARGE SCALE GENOMIC DNA]</scope>
    <source>
        <strain evidence="7">KCTC 52644</strain>
    </source>
</reference>